<dbReference type="Proteomes" id="UP000825935">
    <property type="component" value="Chromosome 33"/>
</dbReference>
<comment type="caution">
    <text evidence="1">The sequence shown here is derived from an EMBL/GenBank/DDBJ whole genome shotgun (WGS) entry which is preliminary data.</text>
</comment>
<evidence type="ECO:0000313" key="2">
    <source>
        <dbReference type="Proteomes" id="UP000825935"/>
    </source>
</evidence>
<accession>A0A8T2QNE9</accession>
<dbReference type="AlphaFoldDB" id="A0A8T2QNE9"/>
<gene>
    <name evidence="1" type="ORF">KP509_33G008200</name>
</gene>
<proteinExistence type="predicted"/>
<dbReference type="EMBL" id="CM035438">
    <property type="protein sequence ID" value="KAH7285025.1"/>
    <property type="molecule type" value="Genomic_DNA"/>
</dbReference>
<protein>
    <submittedName>
        <fullName evidence="1">Uncharacterized protein</fullName>
    </submittedName>
</protein>
<name>A0A8T2QNE9_CERRI</name>
<sequence>MKYSTAQEITATHIQEQNEGQIYEIWKSPLLTKDLQHYATWVGWIIRNGDTNVVYGNKCNTCYHFGCHYYPEH</sequence>
<organism evidence="1 2">
    <name type="scientific">Ceratopteris richardii</name>
    <name type="common">Triangle waterfern</name>
    <dbReference type="NCBI Taxonomy" id="49495"/>
    <lineage>
        <taxon>Eukaryota</taxon>
        <taxon>Viridiplantae</taxon>
        <taxon>Streptophyta</taxon>
        <taxon>Embryophyta</taxon>
        <taxon>Tracheophyta</taxon>
        <taxon>Polypodiopsida</taxon>
        <taxon>Polypodiidae</taxon>
        <taxon>Polypodiales</taxon>
        <taxon>Pteridineae</taxon>
        <taxon>Pteridaceae</taxon>
        <taxon>Parkerioideae</taxon>
        <taxon>Ceratopteris</taxon>
    </lineage>
</organism>
<evidence type="ECO:0000313" key="1">
    <source>
        <dbReference type="EMBL" id="KAH7285025.1"/>
    </source>
</evidence>
<reference evidence="1" key="1">
    <citation type="submission" date="2021-08" db="EMBL/GenBank/DDBJ databases">
        <title>WGS assembly of Ceratopteris richardii.</title>
        <authorList>
            <person name="Marchant D.B."/>
            <person name="Chen G."/>
            <person name="Jenkins J."/>
            <person name="Shu S."/>
            <person name="Leebens-Mack J."/>
            <person name="Grimwood J."/>
            <person name="Schmutz J."/>
            <person name="Soltis P."/>
            <person name="Soltis D."/>
            <person name="Chen Z.-H."/>
        </authorList>
    </citation>
    <scope>NUCLEOTIDE SEQUENCE</scope>
    <source>
        <strain evidence="1">Whitten #5841</strain>
        <tissue evidence="1">Leaf</tissue>
    </source>
</reference>
<keyword evidence="2" id="KW-1185">Reference proteome</keyword>